<dbReference type="Proteomes" id="UP001055303">
    <property type="component" value="Unassembled WGS sequence"/>
</dbReference>
<accession>A0A564G2Y1</accession>
<dbReference type="AlphaFoldDB" id="A0A564G2Y1"/>
<reference evidence="2 3" key="1">
    <citation type="submission" date="2019-06" db="EMBL/GenBank/DDBJ databases">
        <authorList>
            <person name="Rodrigo-Torres L."/>
            <person name="Arahal R. D."/>
            <person name="Lucena T."/>
        </authorList>
    </citation>
    <scope>NUCLEOTIDE SEQUENCE [LARGE SCALE GENOMIC DNA]</scope>
    <source>
        <strain evidence="2 3">SW08-7</strain>
    </source>
</reference>
<protein>
    <submittedName>
        <fullName evidence="2">Uncharacterized protein</fullName>
    </submittedName>
</protein>
<reference evidence="1" key="2">
    <citation type="journal article" date="2021" name="Front. Microbiol.">
        <title>Comprehensive Comparative Genomics and Phenotyping of Methylobacterium Species.</title>
        <authorList>
            <person name="Alessa O."/>
            <person name="Ogura Y."/>
            <person name="Fujitani Y."/>
            <person name="Takami H."/>
            <person name="Hayashi T."/>
            <person name="Sahin N."/>
            <person name="Tani A."/>
        </authorList>
    </citation>
    <scope>NUCLEOTIDE SEQUENCE</scope>
    <source>
        <strain evidence="1">DSM 22415</strain>
    </source>
</reference>
<name>A0A564G2Y1_9HYPH</name>
<dbReference type="EMBL" id="BPQI01000167">
    <property type="protein sequence ID" value="GJD58758.1"/>
    <property type="molecule type" value="Genomic_DNA"/>
</dbReference>
<dbReference type="Proteomes" id="UP000401717">
    <property type="component" value="Unassembled WGS sequence"/>
</dbReference>
<keyword evidence="4" id="KW-1185">Reference proteome</keyword>
<evidence type="ECO:0000313" key="2">
    <source>
        <dbReference type="EMBL" id="VUF14472.1"/>
    </source>
</evidence>
<reference evidence="1" key="3">
    <citation type="submission" date="2021-08" db="EMBL/GenBank/DDBJ databases">
        <authorList>
            <person name="Tani A."/>
            <person name="Ola A."/>
            <person name="Ogura Y."/>
            <person name="Katsura K."/>
            <person name="Hayashi T."/>
        </authorList>
    </citation>
    <scope>NUCLEOTIDE SEQUENCE</scope>
    <source>
        <strain evidence="1">DSM 22415</strain>
    </source>
</reference>
<dbReference type="EMBL" id="CABFVH010000034">
    <property type="protein sequence ID" value="VUF14472.1"/>
    <property type="molecule type" value="Genomic_DNA"/>
</dbReference>
<evidence type="ECO:0000313" key="1">
    <source>
        <dbReference type="EMBL" id="GJD58758.1"/>
    </source>
</evidence>
<gene>
    <name evidence="1" type="ORF">IFDJLNFL_4681</name>
    <name evidence="2" type="ORF">MTDSW087_04197</name>
</gene>
<proteinExistence type="predicted"/>
<organism evidence="2 3">
    <name type="scientific">Methylobacterium dankookense</name>
    <dbReference type="NCBI Taxonomy" id="560405"/>
    <lineage>
        <taxon>Bacteria</taxon>
        <taxon>Pseudomonadati</taxon>
        <taxon>Pseudomonadota</taxon>
        <taxon>Alphaproteobacteria</taxon>
        <taxon>Hyphomicrobiales</taxon>
        <taxon>Methylobacteriaceae</taxon>
        <taxon>Methylobacterium</taxon>
    </lineage>
</organism>
<evidence type="ECO:0000313" key="3">
    <source>
        <dbReference type="Proteomes" id="UP000401717"/>
    </source>
</evidence>
<sequence length="33" mass="3641">MTRAALGPLRAGQVTMRTALACAPRMIRRMPRS</sequence>
<evidence type="ECO:0000313" key="4">
    <source>
        <dbReference type="Proteomes" id="UP001055303"/>
    </source>
</evidence>